<organism evidence="1 2">
    <name type="scientific">Acidovorax soli</name>
    <dbReference type="NCBI Taxonomy" id="592050"/>
    <lineage>
        <taxon>Bacteria</taxon>
        <taxon>Pseudomonadati</taxon>
        <taxon>Pseudomonadota</taxon>
        <taxon>Betaproteobacteria</taxon>
        <taxon>Burkholderiales</taxon>
        <taxon>Comamonadaceae</taxon>
        <taxon>Acidovorax</taxon>
    </lineage>
</organism>
<sequence>MGELHPNIACLLTLATGELPIACGFMGDNSWWLVTTRRITSQHAGQQCTLDPRSDSITATFGHDPKGTAHDFGTAAAGITPATDLATVTAADGRQLRLEFETGPACMVPIQACHFWQSATGLHRP</sequence>
<evidence type="ECO:0000313" key="1">
    <source>
        <dbReference type="EMBL" id="MBB6563645.1"/>
    </source>
</evidence>
<evidence type="ECO:0000313" key="2">
    <source>
        <dbReference type="Proteomes" id="UP000575083"/>
    </source>
</evidence>
<gene>
    <name evidence="1" type="ORF">HNP48_006369</name>
</gene>
<dbReference type="EMBL" id="JACHLK010000021">
    <property type="protein sequence ID" value="MBB6563645.1"/>
    <property type="molecule type" value="Genomic_DNA"/>
</dbReference>
<protein>
    <submittedName>
        <fullName evidence="1">Uncharacterized protein</fullName>
    </submittedName>
</protein>
<proteinExistence type="predicted"/>
<comment type="caution">
    <text evidence="1">The sequence shown here is derived from an EMBL/GenBank/DDBJ whole genome shotgun (WGS) entry which is preliminary data.</text>
</comment>
<keyword evidence="2" id="KW-1185">Reference proteome</keyword>
<dbReference type="Proteomes" id="UP000575083">
    <property type="component" value="Unassembled WGS sequence"/>
</dbReference>
<accession>A0A7X0PKH5</accession>
<dbReference type="AlphaFoldDB" id="A0A7X0PKH5"/>
<reference evidence="1 2" key="1">
    <citation type="submission" date="2020-08" db="EMBL/GenBank/DDBJ databases">
        <title>Functional genomics of gut bacteria from endangered species of beetles.</title>
        <authorList>
            <person name="Carlos-Shanley C."/>
        </authorList>
    </citation>
    <scope>NUCLEOTIDE SEQUENCE [LARGE SCALE GENOMIC DNA]</scope>
    <source>
        <strain evidence="1 2">S00198</strain>
    </source>
</reference>
<name>A0A7X0PKH5_9BURK</name>